<name>A0AAD4GIM1_BOLED</name>
<accession>A0AAD4GIM1</accession>
<dbReference type="Proteomes" id="UP001194468">
    <property type="component" value="Unassembled WGS sequence"/>
</dbReference>
<organism evidence="2 3">
    <name type="scientific">Boletus edulis BED1</name>
    <dbReference type="NCBI Taxonomy" id="1328754"/>
    <lineage>
        <taxon>Eukaryota</taxon>
        <taxon>Fungi</taxon>
        <taxon>Dikarya</taxon>
        <taxon>Basidiomycota</taxon>
        <taxon>Agaricomycotina</taxon>
        <taxon>Agaricomycetes</taxon>
        <taxon>Agaricomycetidae</taxon>
        <taxon>Boletales</taxon>
        <taxon>Boletineae</taxon>
        <taxon>Boletaceae</taxon>
        <taxon>Boletoideae</taxon>
        <taxon>Boletus</taxon>
    </lineage>
</organism>
<dbReference type="AlphaFoldDB" id="A0AAD4GIM1"/>
<feature type="region of interest" description="Disordered" evidence="1">
    <location>
        <begin position="32"/>
        <end position="53"/>
    </location>
</feature>
<comment type="caution">
    <text evidence="2">The sequence shown here is derived from an EMBL/GenBank/DDBJ whole genome shotgun (WGS) entry which is preliminary data.</text>
</comment>
<evidence type="ECO:0000313" key="3">
    <source>
        <dbReference type="Proteomes" id="UP001194468"/>
    </source>
</evidence>
<dbReference type="EMBL" id="WHUW01000006">
    <property type="protein sequence ID" value="KAF8444601.1"/>
    <property type="molecule type" value="Genomic_DNA"/>
</dbReference>
<gene>
    <name evidence="2" type="ORF">L210DRAFT_3034218</name>
</gene>
<sequence>MSSLPNTLTYRSVSSVHSVWSVLTSFVFPASDSVQDDDSRSYANRGDPKGDSGPFHPVVFAVVDDCDCAQIRETLHATFKSGVTCPLAWRKHQLYQLARKAQNEAEVICDTFAEDLSKPRLEVLFMAKVSARVWTQCRQSEQD</sequence>
<evidence type="ECO:0000313" key="2">
    <source>
        <dbReference type="EMBL" id="KAF8444601.1"/>
    </source>
</evidence>
<keyword evidence="3" id="KW-1185">Reference proteome</keyword>
<reference evidence="2" key="2">
    <citation type="journal article" date="2020" name="Nat. Commun.">
        <title>Large-scale genome sequencing of mycorrhizal fungi provides insights into the early evolution of symbiotic traits.</title>
        <authorList>
            <person name="Miyauchi S."/>
            <person name="Kiss E."/>
            <person name="Kuo A."/>
            <person name="Drula E."/>
            <person name="Kohler A."/>
            <person name="Sanchez-Garcia M."/>
            <person name="Morin E."/>
            <person name="Andreopoulos B."/>
            <person name="Barry K.W."/>
            <person name="Bonito G."/>
            <person name="Buee M."/>
            <person name="Carver A."/>
            <person name="Chen C."/>
            <person name="Cichocki N."/>
            <person name="Clum A."/>
            <person name="Culley D."/>
            <person name="Crous P.W."/>
            <person name="Fauchery L."/>
            <person name="Girlanda M."/>
            <person name="Hayes R.D."/>
            <person name="Keri Z."/>
            <person name="LaButti K."/>
            <person name="Lipzen A."/>
            <person name="Lombard V."/>
            <person name="Magnuson J."/>
            <person name="Maillard F."/>
            <person name="Murat C."/>
            <person name="Nolan M."/>
            <person name="Ohm R.A."/>
            <person name="Pangilinan J."/>
            <person name="Pereira M.F."/>
            <person name="Perotto S."/>
            <person name="Peter M."/>
            <person name="Pfister S."/>
            <person name="Riley R."/>
            <person name="Sitrit Y."/>
            <person name="Stielow J.B."/>
            <person name="Szollosi G."/>
            <person name="Zifcakova L."/>
            <person name="Stursova M."/>
            <person name="Spatafora J.W."/>
            <person name="Tedersoo L."/>
            <person name="Vaario L.M."/>
            <person name="Yamada A."/>
            <person name="Yan M."/>
            <person name="Wang P."/>
            <person name="Xu J."/>
            <person name="Bruns T."/>
            <person name="Baldrian P."/>
            <person name="Vilgalys R."/>
            <person name="Dunand C."/>
            <person name="Henrissat B."/>
            <person name="Grigoriev I.V."/>
            <person name="Hibbett D."/>
            <person name="Nagy L.G."/>
            <person name="Martin F.M."/>
        </authorList>
    </citation>
    <scope>NUCLEOTIDE SEQUENCE</scope>
    <source>
        <strain evidence="2">BED1</strain>
    </source>
</reference>
<reference evidence="2" key="1">
    <citation type="submission" date="2019-10" db="EMBL/GenBank/DDBJ databases">
        <authorList>
            <consortium name="DOE Joint Genome Institute"/>
            <person name="Kuo A."/>
            <person name="Miyauchi S."/>
            <person name="Kiss E."/>
            <person name="Drula E."/>
            <person name="Kohler A."/>
            <person name="Sanchez-Garcia M."/>
            <person name="Andreopoulos B."/>
            <person name="Barry K.W."/>
            <person name="Bonito G."/>
            <person name="Buee M."/>
            <person name="Carver A."/>
            <person name="Chen C."/>
            <person name="Cichocki N."/>
            <person name="Clum A."/>
            <person name="Culley D."/>
            <person name="Crous P.W."/>
            <person name="Fauchery L."/>
            <person name="Girlanda M."/>
            <person name="Hayes R."/>
            <person name="Keri Z."/>
            <person name="LaButti K."/>
            <person name="Lipzen A."/>
            <person name="Lombard V."/>
            <person name="Magnuson J."/>
            <person name="Maillard F."/>
            <person name="Morin E."/>
            <person name="Murat C."/>
            <person name="Nolan M."/>
            <person name="Ohm R."/>
            <person name="Pangilinan J."/>
            <person name="Pereira M."/>
            <person name="Perotto S."/>
            <person name="Peter M."/>
            <person name="Riley R."/>
            <person name="Sitrit Y."/>
            <person name="Stielow B."/>
            <person name="Szollosi G."/>
            <person name="Zifcakova L."/>
            <person name="Stursova M."/>
            <person name="Spatafora J.W."/>
            <person name="Tedersoo L."/>
            <person name="Vaario L.-M."/>
            <person name="Yamada A."/>
            <person name="Yan M."/>
            <person name="Wang P."/>
            <person name="Xu J."/>
            <person name="Bruns T."/>
            <person name="Baldrian P."/>
            <person name="Vilgalys R."/>
            <person name="Henrissat B."/>
            <person name="Grigoriev I.V."/>
            <person name="Hibbett D."/>
            <person name="Nagy L.G."/>
            <person name="Martin F.M."/>
        </authorList>
    </citation>
    <scope>NUCLEOTIDE SEQUENCE</scope>
    <source>
        <strain evidence="2">BED1</strain>
    </source>
</reference>
<protein>
    <submittedName>
        <fullName evidence="2">Uncharacterized protein</fullName>
    </submittedName>
</protein>
<proteinExistence type="predicted"/>
<evidence type="ECO:0000256" key="1">
    <source>
        <dbReference type="SAM" id="MobiDB-lite"/>
    </source>
</evidence>